<dbReference type="GO" id="GO:0035859">
    <property type="term" value="C:Seh1-associated complex"/>
    <property type="evidence" value="ECO:0007669"/>
    <property type="project" value="TreeGrafter"/>
</dbReference>
<dbReference type="Pfam" id="PF00400">
    <property type="entry name" value="WD40"/>
    <property type="match status" value="3"/>
</dbReference>
<keyword evidence="5" id="KW-0677">Repeat</keyword>
<feature type="compositionally biased region" description="Polar residues" evidence="12">
    <location>
        <begin position="285"/>
        <end position="301"/>
    </location>
</feature>
<dbReference type="PANTHER" id="PTHR11024">
    <property type="entry name" value="NUCLEAR PORE COMPLEX PROTEIN SEC13 / SEH1 FAMILY MEMBER"/>
    <property type="match status" value="1"/>
</dbReference>
<dbReference type="EMBL" id="MU001688">
    <property type="protein sequence ID" value="KAF2455057.1"/>
    <property type="molecule type" value="Genomic_DNA"/>
</dbReference>
<accession>A0A6A6NU83</accession>
<dbReference type="PROSITE" id="PS50082">
    <property type="entry name" value="WD_REPEATS_2"/>
    <property type="match status" value="2"/>
</dbReference>
<keyword evidence="9" id="KW-0906">Nuclear pore complex</keyword>
<dbReference type="Proteomes" id="UP000799766">
    <property type="component" value="Unassembled WGS sequence"/>
</dbReference>
<keyword evidence="6" id="KW-0509">mRNA transport</keyword>
<keyword evidence="8" id="KW-0811">Translocation</keyword>
<comment type="subcellular location">
    <subcellularLocation>
        <location evidence="1">Nucleus</location>
        <location evidence="1">Nuclear pore complex</location>
    </subcellularLocation>
</comment>
<organism evidence="13 14">
    <name type="scientific">Lineolata rhizophorae</name>
    <dbReference type="NCBI Taxonomy" id="578093"/>
    <lineage>
        <taxon>Eukaryota</taxon>
        <taxon>Fungi</taxon>
        <taxon>Dikarya</taxon>
        <taxon>Ascomycota</taxon>
        <taxon>Pezizomycotina</taxon>
        <taxon>Dothideomycetes</taxon>
        <taxon>Dothideomycetes incertae sedis</taxon>
        <taxon>Lineolatales</taxon>
        <taxon>Lineolataceae</taxon>
        <taxon>Lineolata</taxon>
    </lineage>
</organism>
<keyword evidence="7" id="KW-0653">Protein transport</keyword>
<dbReference type="PANTHER" id="PTHR11024:SF3">
    <property type="entry name" value="NUCLEOPORIN SEH1"/>
    <property type="match status" value="1"/>
</dbReference>
<dbReference type="InterPro" id="IPR036322">
    <property type="entry name" value="WD40_repeat_dom_sf"/>
</dbReference>
<comment type="similarity">
    <text evidence="2">Belongs to the WD repeat SEC13 family.</text>
</comment>
<keyword evidence="4 11" id="KW-0853">WD repeat</keyword>
<dbReference type="SUPFAM" id="SSF50978">
    <property type="entry name" value="WD40 repeat-like"/>
    <property type="match status" value="1"/>
</dbReference>
<reference evidence="13" key="1">
    <citation type="journal article" date="2020" name="Stud. Mycol.">
        <title>101 Dothideomycetes genomes: a test case for predicting lifestyles and emergence of pathogens.</title>
        <authorList>
            <person name="Haridas S."/>
            <person name="Albert R."/>
            <person name="Binder M."/>
            <person name="Bloem J."/>
            <person name="Labutti K."/>
            <person name="Salamov A."/>
            <person name="Andreopoulos B."/>
            <person name="Baker S."/>
            <person name="Barry K."/>
            <person name="Bills G."/>
            <person name="Bluhm B."/>
            <person name="Cannon C."/>
            <person name="Castanera R."/>
            <person name="Culley D."/>
            <person name="Daum C."/>
            <person name="Ezra D."/>
            <person name="Gonzalez J."/>
            <person name="Henrissat B."/>
            <person name="Kuo A."/>
            <person name="Liang C."/>
            <person name="Lipzen A."/>
            <person name="Lutzoni F."/>
            <person name="Magnuson J."/>
            <person name="Mondo S."/>
            <person name="Nolan M."/>
            <person name="Ohm R."/>
            <person name="Pangilinan J."/>
            <person name="Park H.-J."/>
            <person name="Ramirez L."/>
            <person name="Alfaro M."/>
            <person name="Sun H."/>
            <person name="Tritt A."/>
            <person name="Yoshinaga Y."/>
            <person name="Zwiers L.-H."/>
            <person name="Turgeon B."/>
            <person name="Goodwin S."/>
            <person name="Spatafora J."/>
            <person name="Crous P."/>
            <person name="Grigoriev I."/>
        </authorList>
    </citation>
    <scope>NUCLEOTIDE SEQUENCE</scope>
    <source>
        <strain evidence="13">ATCC 16933</strain>
    </source>
</reference>
<evidence type="ECO:0000256" key="7">
    <source>
        <dbReference type="ARBA" id="ARBA00022927"/>
    </source>
</evidence>
<dbReference type="GO" id="GO:0034198">
    <property type="term" value="P:cellular response to amino acid starvation"/>
    <property type="evidence" value="ECO:0007669"/>
    <property type="project" value="TreeGrafter"/>
</dbReference>
<evidence type="ECO:0000256" key="11">
    <source>
        <dbReference type="PROSITE-ProRule" id="PRU00221"/>
    </source>
</evidence>
<keyword evidence="3" id="KW-0813">Transport</keyword>
<dbReference type="GO" id="GO:0051028">
    <property type="term" value="P:mRNA transport"/>
    <property type="evidence" value="ECO:0007669"/>
    <property type="project" value="UniProtKB-KW"/>
</dbReference>
<dbReference type="GO" id="GO:0031080">
    <property type="term" value="C:nuclear pore outer ring"/>
    <property type="evidence" value="ECO:0007669"/>
    <property type="project" value="TreeGrafter"/>
</dbReference>
<dbReference type="PROSITE" id="PS50294">
    <property type="entry name" value="WD_REPEATS_REGION"/>
    <property type="match status" value="2"/>
</dbReference>
<dbReference type="InterPro" id="IPR001680">
    <property type="entry name" value="WD40_rpt"/>
</dbReference>
<name>A0A6A6NU83_9PEZI</name>
<proteinExistence type="inferred from homology"/>
<dbReference type="GO" id="GO:0015031">
    <property type="term" value="P:protein transport"/>
    <property type="evidence" value="ECO:0007669"/>
    <property type="project" value="UniProtKB-KW"/>
</dbReference>
<protein>
    <submittedName>
        <fullName evidence="13">Nuclear pore protein</fullName>
    </submittedName>
</protein>
<evidence type="ECO:0000313" key="13">
    <source>
        <dbReference type="EMBL" id="KAF2455057.1"/>
    </source>
</evidence>
<dbReference type="Gene3D" id="2.130.10.10">
    <property type="entry name" value="YVTN repeat-like/Quinoprotein amine dehydrogenase"/>
    <property type="match status" value="1"/>
</dbReference>
<gene>
    <name evidence="13" type="ORF">BDY21DRAFT_387180</name>
</gene>
<keyword evidence="14" id="KW-1185">Reference proteome</keyword>
<feature type="region of interest" description="Disordered" evidence="12">
    <location>
        <begin position="274"/>
        <end position="307"/>
    </location>
</feature>
<evidence type="ECO:0000256" key="2">
    <source>
        <dbReference type="ARBA" id="ARBA00010102"/>
    </source>
</evidence>
<dbReference type="AlphaFoldDB" id="A0A6A6NU83"/>
<evidence type="ECO:0000256" key="3">
    <source>
        <dbReference type="ARBA" id="ARBA00022448"/>
    </source>
</evidence>
<keyword evidence="10" id="KW-0539">Nucleus</keyword>
<dbReference type="GO" id="GO:1904263">
    <property type="term" value="P:positive regulation of TORC1 signaling"/>
    <property type="evidence" value="ECO:0007669"/>
    <property type="project" value="TreeGrafter"/>
</dbReference>
<evidence type="ECO:0000256" key="12">
    <source>
        <dbReference type="SAM" id="MobiDB-lite"/>
    </source>
</evidence>
<feature type="repeat" description="WD" evidence="11">
    <location>
        <begin position="337"/>
        <end position="369"/>
    </location>
</feature>
<evidence type="ECO:0000256" key="8">
    <source>
        <dbReference type="ARBA" id="ARBA00023010"/>
    </source>
</evidence>
<dbReference type="GO" id="GO:0005198">
    <property type="term" value="F:structural molecule activity"/>
    <property type="evidence" value="ECO:0007669"/>
    <property type="project" value="InterPro"/>
</dbReference>
<evidence type="ECO:0000256" key="4">
    <source>
        <dbReference type="ARBA" id="ARBA00022574"/>
    </source>
</evidence>
<evidence type="ECO:0000256" key="5">
    <source>
        <dbReference type="ARBA" id="ARBA00022737"/>
    </source>
</evidence>
<evidence type="ECO:0000256" key="1">
    <source>
        <dbReference type="ARBA" id="ARBA00004567"/>
    </source>
</evidence>
<dbReference type="InterPro" id="IPR037363">
    <property type="entry name" value="Sec13/Seh1_fam"/>
</dbReference>
<sequence>MADPERGFQTFSHGHQDLVLAVDFNFYGTRMVTASSDQRLKVWDRNTKKGATEQWTLVDSWRAHDAEIVDVKWNGPLSGIHIGSISEDGRFRLWAEDVTETPNSSRRFKPIYQHYSETKVPFMSLDFKNQLADTILALVSRDGYLTIHEPSDPDRLTEWHCLTASYVYRAGNGGPDRQDETSFRVAWHKEPLPCWQAIAAGLDRRALSLAVAAMDTVRIYRTDHNRQFYVAAELPGHRGLVRDVAWANGSMRGYDLLATACKDGAIRVFELHASPQQQQPQQQPHGTSTTSLSTVGPTGSAYSALGSPHIQHPLAGGAGVEAGPGRIIHNVRPMAELVGHHGAVWRVAFSQAGDLLVSTGDDGAIRTWKKSHTGQWLEYAEIGAGRADV</sequence>
<evidence type="ECO:0000256" key="6">
    <source>
        <dbReference type="ARBA" id="ARBA00022816"/>
    </source>
</evidence>
<dbReference type="OrthoDB" id="5566198at2759"/>
<feature type="repeat" description="WD" evidence="11">
    <location>
        <begin position="12"/>
        <end position="53"/>
    </location>
</feature>
<evidence type="ECO:0000313" key="14">
    <source>
        <dbReference type="Proteomes" id="UP000799766"/>
    </source>
</evidence>
<feature type="compositionally biased region" description="Low complexity" evidence="12">
    <location>
        <begin position="275"/>
        <end position="284"/>
    </location>
</feature>
<dbReference type="SMART" id="SM00320">
    <property type="entry name" value="WD40"/>
    <property type="match status" value="4"/>
</dbReference>
<evidence type="ECO:0000256" key="10">
    <source>
        <dbReference type="ARBA" id="ARBA00023242"/>
    </source>
</evidence>
<evidence type="ECO:0000256" key="9">
    <source>
        <dbReference type="ARBA" id="ARBA00023132"/>
    </source>
</evidence>
<dbReference type="InterPro" id="IPR015943">
    <property type="entry name" value="WD40/YVTN_repeat-like_dom_sf"/>
</dbReference>